<dbReference type="Gene3D" id="3.30.40.10">
    <property type="entry name" value="Zinc/RING finger domain, C3HC4 (zinc finger)"/>
    <property type="match status" value="1"/>
</dbReference>
<keyword evidence="2 4" id="KW-0863">Zinc-finger</keyword>
<reference evidence="8 9" key="1">
    <citation type="journal article" date="2021" name="Sci. Rep.">
        <title>The genome of the diatom Chaetoceros tenuissimus carries an ancient integrated fragment of an extant virus.</title>
        <authorList>
            <person name="Hongo Y."/>
            <person name="Kimura K."/>
            <person name="Takaki Y."/>
            <person name="Yoshida Y."/>
            <person name="Baba S."/>
            <person name="Kobayashi G."/>
            <person name="Nagasaki K."/>
            <person name="Hano T."/>
            <person name="Tomaru Y."/>
        </authorList>
    </citation>
    <scope>NUCLEOTIDE SEQUENCE [LARGE SCALE GENOMIC DNA]</scope>
    <source>
        <strain evidence="8 9">NIES-3715</strain>
    </source>
</reference>
<feature type="compositionally biased region" description="Basic and acidic residues" evidence="5">
    <location>
        <begin position="97"/>
        <end position="109"/>
    </location>
</feature>
<dbReference type="Pfam" id="PF00642">
    <property type="entry name" value="zf-CCCH"/>
    <property type="match status" value="1"/>
</dbReference>
<dbReference type="InterPro" id="IPR013083">
    <property type="entry name" value="Znf_RING/FYVE/PHD"/>
</dbReference>
<dbReference type="GO" id="GO:0008270">
    <property type="term" value="F:zinc ion binding"/>
    <property type="evidence" value="ECO:0007669"/>
    <property type="project" value="UniProtKB-KW"/>
</dbReference>
<protein>
    <recommendedName>
        <fullName evidence="10">RING-type E3 ubiquitin transferase</fullName>
    </recommendedName>
</protein>
<dbReference type="PROSITE" id="PS50089">
    <property type="entry name" value="ZF_RING_2"/>
    <property type="match status" value="1"/>
</dbReference>
<evidence type="ECO:0000259" key="7">
    <source>
        <dbReference type="PROSITE" id="PS50103"/>
    </source>
</evidence>
<feature type="domain" description="C3H1-type" evidence="7">
    <location>
        <begin position="224"/>
        <end position="251"/>
    </location>
</feature>
<evidence type="ECO:0000256" key="4">
    <source>
        <dbReference type="PROSITE-ProRule" id="PRU00723"/>
    </source>
</evidence>
<organism evidence="8 9">
    <name type="scientific">Chaetoceros tenuissimus</name>
    <dbReference type="NCBI Taxonomy" id="426638"/>
    <lineage>
        <taxon>Eukaryota</taxon>
        <taxon>Sar</taxon>
        <taxon>Stramenopiles</taxon>
        <taxon>Ochrophyta</taxon>
        <taxon>Bacillariophyta</taxon>
        <taxon>Coscinodiscophyceae</taxon>
        <taxon>Chaetocerotophycidae</taxon>
        <taxon>Chaetocerotales</taxon>
        <taxon>Chaetocerotaceae</taxon>
        <taxon>Chaetoceros</taxon>
    </lineage>
</organism>
<name>A0AAD3H4P5_9STRA</name>
<evidence type="ECO:0000256" key="1">
    <source>
        <dbReference type="ARBA" id="ARBA00022723"/>
    </source>
</evidence>
<dbReference type="PANTHER" id="PTHR11224:SF10">
    <property type="entry name" value="IP09428P-RELATED"/>
    <property type="match status" value="1"/>
</dbReference>
<evidence type="ECO:0000256" key="3">
    <source>
        <dbReference type="ARBA" id="ARBA00022833"/>
    </source>
</evidence>
<dbReference type="EMBL" id="BLLK01000038">
    <property type="protein sequence ID" value="GFH49834.1"/>
    <property type="molecule type" value="Genomic_DNA"/>
</dbReference>
<dbReference type="PANTHER" id="PTHR11224">
    <property type="entry name" value="MAKORIN-RELATED"/>
    <property type="match status" value="1"/>
</dbReference>
<keyword evidence="9" id="KW-1185">Reference proteome</keyword>
<dbReference type="InterPro" id="IPR001841">
    <property type="entry name" value="Znf_RING"/>
</dbReference>
<proteinExistence type="predicted"/>
<feature type="domain" description="C3H1-type" evidence="7">
    <location>
        <begin position="41"/>
        <end position="73"/>
    </location>
</feature>
<feature type="zinc finger region" description="C3H1-type" evidence="4">
    <location>
        <begin position="41"/>
        <end position="73"/>
    </location>
</feature>
<sequence>MSKVQLNRPLCRFFLMGKCKYTEDVCTFSHRSEGDETIEQARKKIPCPFHANKEKPWLRCRHQSTCWFSHDTVEEEDDDELSEDLVCTVIPSASAGSKDEDKNDEKIQTVDEQEDQQHQQDASVTCALCLQKPVERGQRFALFSHCEHTCCYRCARKWHRNKHRRKAILARPAEAKDHVRKPSHVPLMQHHCPYCRKLSENLYPCKNYLKGEEKKAYIAKYISEQSKDQCQHYAAGNCPFGDECNFQHVDENGNDLFELHNARLKAKRDFLKRMDDAADDRDAGPFPIEHFQNFRFVARENALPWDWGASDDEESDDDAPAYNMPMPVSGDFAERNLANENPFTFFNQNQEERFHQSTDNSTLNQSSEDNNIFASVMAQYNQELAAADTSGNDEMERNYTLSFLRD</sequence>
<evidence type="ECO:0000313" key="8">
    <source>
        <dbReference type="EMBL" id="GFH49834.1"/>
    </source>
</evidence>
<feature type="zinc finger region" description="C3H1-type" evidence="4">
    <location>
        <begin position="224"/>
        <end position="251"/>
    </location>
</feature>
<comment type="caution">
    <text evidence="8">The sequence shown here is derived from an EMBL/GenBank/DDBJ whole genome shotgun (WGS) entry which is preliminary data.</text>
</comment>
<feature type="domain" description="RING-type" evidence="6">
    <location>
        <begin position="126"/>
        <end position="196"/>
    </location>
</feature>
<accession>A0AAD3H4P5</accession>
<dbReference type="Gene3D" id="3.30.1370.210">
    <property type="match status" value="1"/>
</dbReference>
<dbReference type="InterPro" id="IPR045072">
    <property type="entry name" value="MKRN-like"/>
</dbReference>
<dbReference type="Proteomes" id="UP001054902">
    <property type="component" value="Unassembled WGS sequence"/>
</dbReference>
<evidence type="ECO:0000256" key="2">
    <source>
        <dbReference type="ARBA" id="ARBA00022771"/>
    </source>
</evidence>
<dbReference type="AlphaFoldDB" id="A0AAD3H4P5"/>
<dbReference type="GO" id="GO:0000209">
    <property type="term" value="P:protein polyubiquitination"/>
    <property type="evidence" value="ECO:0007669"/>
    <property type="project" value="InterPro"/>
</dbReference>
<dbReference type="Gene3D" id="4.10.1000.10">
    <property type="entry name" value="Zinc finger, CCCH-type"/>
    <property type="match status" value="1"/>
</dbReference>
<evidence type="ECO:0000259" key="6">
    <source>
        <dbReference type="PROSITE" id="PS50089"/>
    </source>
</evidence>
<gene>
    <name evidence="8" type="ORF">CTEN210_06310</name>
</gene>
<feature type="region of interest" description="Disordered" evidence="5">
    <location>
        <begin position="94"/>
        <end position="116"/>
    </location>
</feature>
<evidence type="ECO:0008006" key="10">
    <source>
        <dbReference type="Google" id="ProtNLM"/>
    </source>
</evidence>
<feature type="zinc finger region" description="C3H1-type" evidence="4">
    <location>
        <begin position="5"/>
        <end position="33"/>
    </location>
</feature>
<keyword evidence="3 4" id="KW-0862">Zinc</keyword>
<evidence type="ECO:0000256" key="5">
    <source>
        <dbReference type="SAM" id="MobiDB-lite"/>
    </source>
</evidence>
<dbReference type="GO" id="GO:0061630">
    <property type="term" value="F:ubiquitin protein ligase activity"/>
    <property type="evidence" value="ECO:0007669"/>
    <property type="project" value="InterPro"/>
</dbReference>
<feature type="domain" description="C3H1-type" evidence="7">
    <location>
        <begin position="5"/>
        <end position="33"/>
    </location>
</feature>
<dbReference type="SMART" id="SM00356">
    <property type="entry name" value="ZnF_C3H1"/>
    <property type="match status" value="3"/>
</dbReference>
<evidence type="ECO:0000313" key="9">
    <source>
        <dbReference type="Proteomes" id="UP001054902"/>
    </source>
</evidence>
<keyword evidence="1 4" id="KW-0479">Metal-binding</keyword>
<dbReference type="InterPro" id="IPR000571">
    <property type="entry name" value="Znf_CCCH"/>
</dbReference>
<dbReference type="PROSITE" id="PS50103">
    <property type="entry name" value="ZF_C3H1"/>
    <property type="match status" value="3"/>
</dbReference>